<dbReference type="WBParaSite" id="SPAL_0000257100.1">
    <property type="protein sequence ID" value="SPAL_0000257100.1"/>
    <property type="gene ID" value="SPAL_0000257100"/>
</dbReference>
<name>A0A0N5B955_STREA</name>
<evidence type="ECO:0000313" key="1">
    <source>
        <dbReference type="Proteomes" id="UP000046392"/>
    </source>
</evidence>
<dbReference type="Proteomes" id="UP000046392">
    <property type="component" value="Unplaced"/>
</dbReference>
<evidence type="ECO:0000313" key="2">
    <source>
        <dbReference type="WBParaSite" id="SPAL_0000257100.1"/>
    </source>
</evidence>
<organism evidence="1 2">
    <name type="scientific">Strongyloides papillosus</name>
    <name type="common">Intestinal threadworm</name>
    <dbReference type="NCBI Taxonomy" id="174720"/>
    <lineage>
        <taxon>Eukaryota</taxon>
        <taxon>Metazoa</taxon>
        <taxon>Ecdysozoa</taxon>
        <taxon>Nematoda</taxon>
        <taxon>Chromadorea</taxon>
        <taxon>Rhabditida</taxon>
        <taxon>Tylenchina</taxon>
        <taxon>Panagrolaimomorpha</taxon>
        <taxon>Strongyloidoidea</taxon>
        <taxon>Strongyloididae</taxon>
        <taxon>Strongyloides</taxon>
    </lineage>
</organism>
<dbReference type="AlphaFoldDB" id="A0A0N5B955"/>
<proteinExistence type="predicted"/>
<reference evidence="2" key="1">
    <citation type="submission" date="2017-02" db="UniProtKB">
        <authorList>
            <consortium name="WormBaseParasite"/>
        </authorList>
    </citation>
    <scope>IDENTIFICATION</scope>
</reference>
<sequence>MEDITSTDIDEYGAPIRRFEKKVRFTNLQSPEGIRKRFNSPYRPIEKEALYNDLSKRQVVSYCATHDVRPYNSDLIIPKGLSIKAYDQGDPNWYWG</sequence>
<dbReference type="STRING" id="174720.A0A0N5B955"/>
<keyword evidence="1" id="KW-1185">Reference proteome</keyword>
<protein>
    <submittedName>
        <fullName evidence="2">SH3 domain-containing protein</fullName>
    </submittedName>
</protein>
<accession>A0A0N5B955</accession>